<dbReference type="Proteomes" id="UP000306985">
    <property type="component" value="Unassembled WGS sequence"/>
</dbReference>
<feature type="domain" description="Chorismate-utilising enzyme C-terminal" evidence="2">
    <location>
        <begin position="91"/>
        <end position="343"/>
    </location>
</feature>
<dbReference type="Gene3D" id="3.60.120.10">
    <property type="entry name" value="Anthranilate synthase"/>
    <property type="match status" value="1"/>
</dbReference>
<dbReference type="InterPro" id="IPR005801">
    <property type="entry name" value="ADC_synthase"/>
</dbReference>
<dbReference type="GO" id="GO:0046820">
    <property type="term" value="F:4-amino-4-deoxychorismate synthase activity"/>
    <property type="evidence" value="ECO:0007669"/>
    <property type="project" value="TreeGrafter"/>
</dbReference>
<dbReference type="InterPro" id="IPR019999">
    <property type="entry name" value="Anth_synth_I-like"/>
</dbReference>
<dbReference type="PANTHER" id="PTHR11236">
    <property type="entry name" value="AMINOBENZOATE/ANTHRANILATE SYNTHASE"/>
    <property type="match status" value="1"/>
</dbReference>
<feature type="region of interest" description="Disordered" evidence="1">
    <location>
        <begin position="353"/>
        <end position="399"/>
    </location>
</feature>
<proteinExistence type="predicted"/>
<dbReference type="GO" id="GO:0000162">
    <property type="term" value="P:L-tryptophan biosynthetic process"/>
    <property type="evidence" value="ECO:0007669"/>
    <property type="project" value="TreeGrafter"/>
</dbReference>
<dbReference type="EMBL" id="SZZH01000008">
    <property type="protein sequence ID" value="TKV56151.1"/>
    <property type="molecule type" value="Genomic_DNA"/>
</dbReference>
<keyword evidence="4" id="KW-1185">Reference proteome</keyword>
<evidence type="ECO:0000259" key="2">
    <source>
        <dbReference type="Pfam" id="PF00425"/>
    </source>
</evidence>
<dbReference type="PANTHER" id="PTHR11236:SF50">
    <property type="entry name" value="AMINODEOXYCHORISMATE SYNTHASE COMPONENT 1"/>
    <property type="match status" value="1"/>
</dbReference>
<feature type="region of interest" description="Disordered" evidence="1">
    <location>
        <begin position="166"/>
        <end position="189"/>
    </location>
</feature>
<dbReference type="OrthoDB" id="3518032at2"/>
<name>A0A4U6Q7Z1_9ACTN</name>
<reference evidence="3 4" key="1">
    <citation type="submission" date="2019-05" db="EMBL/GenBank/DDBJ databases">
        <title>Nakamurella sp. N5BH11, whole genome shotgun sequence.</title>
        <authorList>
            <person name="Tuo L."/>
        </authorList>
    </citation>
    <scope>NUCLEOTIDE SEQUENCE [LARGE SCALE GENOMIC DNA]</scope>
    <source>
        <strain evidence="3 4">N5BH11</strain>
    </source>
</reference>
<accession>A0A4U6Q7Z1</accession>
<dbReference type="SUPFAM" id="SSF56322">
    <property type="entry name" value="ADC synthase"/>
    <property type="match status" value="1"/>
</dbReference>
<evidence type="ECO:0000313" key="4">
    <source>
        <dbReference type="Proteomes" id="UP000306985"/>
    </source>
</evidence>
<dbReference type="PRINTS" id="PR00095">
    <property type="entry name" value="ANTSNTHASEI"/>
</dbReference>
<evidence type="ECO:0000256" key="1">
    <source>
        <dbReference type="SAM" id="MobiDB-lite"/>
    </source>
</evidence>
<evidence type="ECO:0000313" key="3">
    <source>
        <dbReference type="EMBL" id="TKV56151.1"/>
    </source>
</evidence>
<comment type="caution">
    <text evidence="3">The sequence shown here is derived from an EMBL/GenBank/DDBJ whole genome shotgun (WGS) entry which is preliminary data.</text>
</comment>
<protein>
    <submittedName>
        <fullName evidence="3">Anthranilate synthase component I family protein</fullName>
    </submittedName>
</protein>
<feature type="compositionally biased region" description="Basic and acidic residues" evidence="1">
    <location>
        <begin position="372"/>
        <end position="399"/>
    </location>
</feature>
<sequence length="399" mass="42084">MPVSRAAPGNAAAAFAWFDGRWATDLVQTVDLRADPDVLDDGGWWAVVGEFEGPLWGHRFATVRRGPRPRSIGPWTGPAADAWRSSLNGPAYRAGVRAIRESIAAGDVYQVNLCRLLSAPLPPGADPLALAEVLAAGNPAPYEGVLRLPDRWLVTASPELFLERDGDQVTSSPIKGTAGPGQPFAAKDGPENVMITDLMRNDLGRVARPGSVRVTALLHREEHPGLAHLVSTVTATLRPGVGWGQLLRATFPPGSVSGAPKSSALRVIDRLEPVARGPYCGTIGYVDADRGRARLAVGIRGFFTTGDLAGADPRDPARLHFGTGAGITWGSDEDDEWAETELKAARLVALASGTSGQPGAVRDGPGAVRGRVQHDGADDGDVRAERPVALDGQRVGRDQ</sequence>
<organism evidence="3 4">
    <name type="scientific">Nakamurella flava</name>
    <dbReference type="NCBI Taxonomy" id="2576308"/>
    <lineage>
        <taxon>Bacteria</taxon>
        <taxon>Bacillati</taxon>
        <taxon>Actinomycetota</taxon>
        <taxon>Actinomycetes</taxon>
        <taxon>Nakamurellales</taxon>
        <taxon>Nakamurellaceae</taxon>
        <taxon>Nakamurella</taxon>
    </lineage>
</organism>
<dbReference type="Pfam" id="PF00425">
    <property type="entry name" value="Chorismate_bind"/>
    <property type="match status" value="1"/>
</dbReference>
<dbReference type="AlphaFoldDB" id="A0A4U6Q7Z1"/>
<gene>
    <name evidence="3" type="ORF">FDO65_21480</name>
</gene>
<dbReference type="InterPro" id="IPR015890">
    <property type="entry name" value="Chorismate_C"/>
</dbReference>